<reference evidence="3 4" key="1">
    <citation type="submission" date="2017-06" db="EMBL/GenBank/DDBJ databases">
        <title>Cultured bacterium strain Saccharothrix yanglingensis Hhs.015.</title>
        <authorList>
            <person name="Xia Y."/>
        </authorList>
    </citation>
    <scope>NUCLEOTIDE SEQUENCE [LARGE SCALE GENOMIC DNA]</scope>
    <source>
        <strain evidence="3 4">Hhs.015</strain>
    </source>
</reference>
<protein>
    <recommendedName>
        <fullName evidence="2">SPW repeat-containing integral membrane domain-containing protein</fullName>
    </recommendedName>
</protein>
<evidence type="ECO:0000313" key="3">
    <source>
        <dbReference type="EMBL" id="MDQ2586760.1"/>
    </source>
</evidence>
<dbReference type="RefSeq" id="WP_306748069.1">
    <property type="nucleotide sequence ID" value="NZ_NSDM01000010.1"/>
</dbReference>
<evidence type="ECO:0000256" key="1">
    <source>
        <dbReference type="SAM" id="Phobius"/>
    </source>
</evidence>
<dbReference type="EMBL" id="NSDM01000010">
    <property type="protein sequence ID" value="MDQ2586760.1"/>
    <property type="molecule type" value="Genomic_DNA"/>
</dbReference>
<organism evidence="3 4">
    <name type="scientific">Saccharothrix yanglingensis</name>
    <dbReference type="NCBI Taxonomy" id="659496"/>
    <lineage>
        <taxon>Bacteria</taxon>
        <taxon>Bacillati</taxon>
        <taxon>Actinomycetota</taxon>
        <taxon>Actinomycetes</taxon>
        <taxon>Pseudonocardiales</taxon>
        <taxon>Pseudonocardiaceae</taxon>
        <taxon>Saccharothrix</taxon>
    </lineage>
</organism>
<keyword evidence="1" id="KW-0812">Transmembrane</keyword>
<keyword evidence="4" id="KW-1185">Reference proteome</keyword>
<evidence type="ECO:0000313" key="4">
    <source>
        <dbReference type="Proteomes" id="UP001225605"/>
    </source>
</evidence>
<feature type="transmembrane region" description="Helical" evidence="1">
    <location>
        <begin position="51"/>
        <end position="71"/>
    </location>
</feature>
<sequence length="160" mass="16689">MVRRRPDEPDYRLAARATARTGAPGTGTAVAAAGVWLVLAPSVMEYPEPDAVVHDGVLGAVIAIVAITGAAAPRAAAWASGATALLGLWGAVSPFALDHGPTRPVVVNEVVVGAVVTVLSLTGVAVAVERSCARRAARARPSRRERRRALSHRYVDEEVR</sequence>
<proteinExistence type="predicted"/>
<feature type="transmembrane region" description="Helical" evidence="1">
    <location>
        <begin position="109"/>
        <end position="128"/>
    </location>
</feature>
<name>A0ABU0X3R0_9PSEU</name>
<feature type="transmembrane region" description="Helical" evidence="1">
    <location>
        <begin position="21"/>
        <end position="39"/>
    </location>
</feature>
<gene>
    <name evidence="3" type="ORF">CKY47_22745</name>
</gene>
<accession>A0ABU0X3R0</accession>
<keyword evidence="1" id="KW-1133">Transmembrane helix</keyword>
<feature type="transmembrane region" description="Helical" evidence="1">
    <location>
        <begin position="78"/>
        <end position="97"/>
    </location>
</feature>
<feature type="domain" description="SPW repeat-containing integral membrane" evidence="2">
    <location>
        <begin position="29"/>
        <end position="121"/>
    </location>
</feature>
<dbReference type="Pfam" id="PF03779">
    <property type="entry name" value="SPW"/>
    <property type="match status" value="1"/>
</dbReference>
<dbReference type="InterPro" id="IPR005530">
    <property type="entry name" value="SPW"/>
</dbReference>
<evidence type="ECO:0000259" key="2">
    <source>
        <dbReference type="Pfam" id="PF03779"/>
    </source>
</evidence>
<comment type="caution">
    <text evidence="3">The sequence shown here is derived from an EMBL/GenBank/DDBJ whole genome shotgun (WGS) entry which is preliminary data.</text>
</comment>
<keyword evidence="1" id="KW-0472">Membrane</keyword>
<dbReference type="Proteomes" id="UP001225605">
    <property type="component" value="Unassembled WGS sequence"/>
</dbReference>